<reference evidence="2 3" key="1">
    <citation type="submission" date="2020-08" db="EMBL/GenBank/DDBJ databases">
        <title>Novel species isolated from subtropical streams in China.</title>
        <authorList>
            <person name="Lu H."/>
        </authorList>
    </citation>
    <scope>NUCLEOTIDE SEQUENCE [LARGE SCALE GENOMIC DNA]</scope>
    <source>
        <strain evidence="2 3">CCTCC AB 2015119</strain>
    </source>
</reference>
<dbReference type="Pfam" id="PF10832">
    <property type="entry name" value="YhfG"/>
    <property type="match status" value="1"/>
</dbReference>
<keyword evidence="3" id="KW-1185">Reference proteome</keyword>
<dbReference type="InterPro" id="IPR022541">
    <property type="entry name" value="YhfG"/>
</dbReference>
<comment type="caution">
    <text evidence="2">The sequence shown here is derived from an EMBL/GenBank/DDBJ whole genome shotgun (WGS) entry which is preliminary data.</text>
</comment>
<evidence type="ECO:0008006" key="4">
    <source>
        <dbReference type="Google" id="ProtNLM"/>
    </source>
</evidence>
<evidence type="ECO:0000313" key="3">
    <source>
        <dbReference type="Proteomes" id="UP000637632"/>
    </source>
</evidence>
<dbReference type="Proteomes" id="UP000637632">
    <property type="component" value="Unassembled WGS sequence"/>
</dbReference>
<accession>A0ABR6XG92</accession>
<dbReference type="RefSeq" id="WP_190479234.1">
    <property type="nucleotide sequence ID" value="NZ_JACOFT010000003.1"/>
</dbReference>
<gene>
    <name evidence="2" type="ORF">H8K26_10060</name>
</gene>
<dbReference type="EMBL" id="JACOFT010000003">
    <property type="protein sequence ID" value="MBC3811785.1"/>
    <property type="molecule type" value="Genomic_DNA"/>
</dbReference>
<organism evidence="2 3">
    <name type="scientific">Undibacterium aquatile</name>
    <dbReference type="NCBI Taxonomy" id="1537398"/>
    <lineage>
        <taxon>Bacteria</taxon>
        <taxon>Pseudomonadati</taxon>
        <taxon>Pseudomonadota</taxon>
        <taxon>Betaproteobacteria</taxon>
        <taxon>Burkholderiales</taxon>
        <taxon>Oxalobacteraceae</taxon>
        <taxon>Undibacterium</taxon>
    </lineage>
</organism>
<protein>
    <recommendedName>
        <fullName evidence="4">DUF2559 family protein</fullName>
    </recommendedName>
</protein>
<evidence type="ECO:0000256" key="1">
    <source>
        <dbReference type="SAM" id="MobiDB-lite"/>
    </source>
</evidence>
<proteinExistence type="predicted"/>
<feature type="region of interest" description="Disordered" evidence="1">
    <location>
        <begin position="35"/>
        <end position="56"/>
    </location>
</feature>
<sequence>MWSITMLTTEMKRQAFLKLRTENYRASLRLEGLEPRPVKTNKSTAKPVELKAKHVR</sequence>
<name>A0ABR6XG92_9BURK</name>
<evidence type="ECO:0000313" key="2">
    <source>
        <dbReference type="EMBL" id="MBC3811785.1"/>
    </source>
</evidence>